<dbReference type="InterPro" id="IPR032640">
    <property type="entry name" value="AMPK1_CBM"/>
</dbReference>
<gene>
    <name evidence="3" type="ORF">LTR62_003809</name>
</gene>
<feature type="compositionally biased region" description="Low complexity" evidence="1">
    <location>
        <begin position="1309"/>
        <end position="1319"/>
    </location>
</feature>
<feature type="region of interest" description="Disordered" evidence="1">
    <location>
        <begin position="428"/>
        <end position="527"/>
    </location>
</feature>
<feature type="compositionally biased region" description="Low complexity" evidence="1">
    <location>
        <begin position="444"/>
        <end position="454"/>
    </location>
</feature>
<organism evidence="3 4">
    <name type="scientific">Meristemomyces frigidus</name>
    <dbReference type="NCBI Taxonomy" id="1508187"/>
    <lineage>
        <taxon>Eukaryota</taxon>
        <taxon>Fungi</taxon>
        <taxon>Dikarya</taxon>
        <taxon>Ascomycota</taxon>
        <taxon>Pezizomycotina</taxon>
        <taxon>Dothideomycetes</taxon>
        <taxon>Dothideomycetidae</taxon>
        <taxon>Mycosphaerellales</taxon>
        <taxon>Teratosphaeriaceae</taxon>
        <taxon>Meristemomyces</taxon>
    </lineage>
</organism>
<feature type="compositionally biased region" description="Basic and acidic residues" evidence="1">
    <location>
        <begin position="247"/>
        <end position="257"/>
    </location>
</feature>
<evidence type="ECO:0000256" key="1">
    <source>
        <dbReference type="SAM" id="MobiDB-lite"/>
    </source>
</evidence>
<proteinExistence type="predicted"/>
<feature type="domain" description="AMP-activated protein kinase glycogen-binding" evidence="2">
    <location>
        <begin position="4"/>
        <end position="79"/>
    </location>
</feature>
<accession>A0AAN7TF10</accession>
<dbReference type="Proteomes" id="UP001310890">
    <property type="component" value="Unassembled WGS sequence"/>
</dbReference>
<feature type="compositionally biased region" description="Low complexity" evidence="1">
    <location>
        <begin position="1037"/>
        <end position="1052"/>
    </location>
</feature>
<feature type="region of interest" description="Disordered" evidence="1">
    <location>
        <begin position="964"/>
        <end position="1086"/>
    </location>
</feature>
<sequence>MGSYTFRWEHPADEVYVTGTFDNWGKTIKLDKSGAIHEKTVPLKPDEKVLYKFVADGNWNHDHTAKNETDHEGNINNVLYPEDIRKSPSSTSPSSFNTAAAAISSVAPGASTTKMAGRQPMEASRDLPGAFPETPAGEFPPKMPSASDEQTFSANPLPATSGTSNPVSLFPGEKVPAPESLHGNTLTSNVKLDKESYENPDTIGEQSFSAMPLPATGGIGNPVSLQPGEKVPEPQSLTGHTLTSNVKLDKDSYEHSDSGAPILPAPLSPTSEKEAFGEKSIFGTGLGPQTSNMIPESSMGMGKDTPAAMENVGPMTSGSAMGGTTNALAGAQPIEPRGVATMESASEPPAMVAESQEKAHVDPEATANPEAVQEKDQVEQELLSKVSAAPATTSSSMFGSSEKGVMGAAAGGLATAGGLAAAGAAYVHEHGKKAAEQVQQQAPSSTIGSSSSSGLPQSRELEQGTSSPTTAPGVVAESQQQAGVAPEASTNPEAVQEKGQVEDELLTKVPEAPATASNGMFGSSEKGVMGMAAGGVAAATGAAAAGAAYLSQAKDKAVQQAPESLGGMAGARDENVKPILGGSTAAPAVVSESQQEAGAPAEASANPEAVQEKDQLENELLAKVPKAPATASNGVFGSSEKGVLAGGVAAATGPAAAGAAYLGQGKDKENVVPMISPLSGGSTTAAPPVITESQQEAGVPAEASANPAAVQEKDQVENELLTKVPEAPAASSNEMFGKSEGGVFGSSSGNGVMGMAAGGVAAAGATAAGAAYLANDKLKASTGRDAVGALPASVQDSIASMNNKGASTIPFATSTSRQGISALPSYDATIPQQTHLGQGIEVPAEREVASSVPEEVLHSQKEAGVGAEAAAIPEAVQEKSAVESELLSKVQEHNESGEPAPTIGGAALTSTAPGTSTLPTATTTTFAAPQLGNPVAGVGALSMDDSSAVPVNTLAKETTAVPIGTASSSGLNAPASEPALPSTQESSRLAPAAPATTADRSRDVSPMTKPAGSSPLVTDGVTSPTAVPATTGASALTSGPRPGATTAGTTATPEKKRHSFMGSRKTPESAKSDAGASTGDGSGKKKGFLKRLADKLNARKLFCCHATPFCACSDSDEAPAFAEPRYGGNATAVEMVGRKNETTVEMEGKLKFTAREIGGEGEEEEEDGHASSQDKPQIRSPGPNTSAQSAPDSTAQPEPEVPDSPESWNNFYHNNRDPSSPSSPFPPTNTNTNPARQHRRRASVRDLPSIDTTVPSPSLSRSGGGRRSVRFSLGSEKVVPSTMRQGLRREREEGFGSVVEEAAEEGQEGSRAQAGRLVKGAGGGGEGRMGSLVGILRKAGGGEGGGGERVEGVATKGEDDGLKEMGEQRAAGEDVAPRKKEKEWTVEEGKKEEVVEELGASSESAKLETLGVTEHQPADAEAKSFSKPSAQPEATSPSDAATQKPTSPKTGSSPLRRPSLAERREENIGNPGTASLGLLVRLRRPSAKTLDAEGDGIEALAAYTPLRRCETVYGRGSIAQPPPPQLPALRTDEQTLLDTVEEELESAREREQQRLERERLNKVATSPPVSRVRTQRAPAQFRPHKARVNLVPSREQSQLTGNEVLPVKELRQQNPEDVDAILPAPPDFQNPPWVGEGVERENVVSSPLSFQRRAVGNNFNPSAPPPHTSITGQTGNTAGAQASEAQERPASSVYSEGQSRDPKDPADGQKKAARDALTVAVGAALGGEEEEEQERENSQESEIERWVNSQRPSEQLSPEEQTLDESPPEQGSRSMRRRVSDGLLRGLSRLREVGMPEAAQ</sequence>
<evidence type="ECO:0000259" key="2">
    <source>
        <dbReference type="Pfam" id="PF16561"/>
    </source>
</evidence>
<feature type="compositionally biased region" description="Polar residues" evidence="1">
    <location>
        <begin position="235"/>
        <end position="246"/>
    </location>
</feature>
<feature type="compositionally biased region" description="Polar residues" evidence="1">
    <location>
        <begin position="390"/>
        <end position="399"/>
    </location>
</feature>
<dbReference type="InterPro" id="IPR013783">
    <property type="entry name" value="Ig-like_fold"/>
</dbReference>
<feature type="compositionally biased region" description="Polar residues" evidence="1">
    <location>
        <begin position="147"/>
        <end position="167"/>
    </location>
</feature>
<feature type="compositionally biased region" description="Basic and acidic residues" evidence="1">
    <location>
        <begin position="1698"/>
        <end position="1714"/>
    </location>
</feature>
<protein>
    <recommendedName>
        <fullName evidence="2">AMP-activated protein kinase glycogen-binding domain-containing protein</fullName>
    </recommendedName>
</protein>
<feature type="compositionally biased region" description="Polar residues" evidence="1">
    <location>
        <begin position="1668"/>
        <end position="1684"/>
    </location>
</feature>
<evidence type="ECO:0000313" key="3">
    <source>
        <dbReference type="EMBL" id="KAK5112711.1"/>
    </source>
</evidence>
<dbReference type="CDD" id="cd02859">
    <property type="entry name" value="E_set_AMPKbeta_like_N"/>
    <property type="match status" value="1"/>
</dbReference>
<feature type="region of interest" description="Disordered" evidence="1">
    <location>
        <begin position="549"/>
        <end position="638"/>
    </location>
</feature>
<feature type="region of interest" description="Disordered" evidence="1">
    <location>
        <begin position="108"/>
        <end position="404"/>
    </location>
</feature>
<dbReference type="EMBL" id="JAVRRL010000028">
    <property type="protein sequence ID" value="KAK5112711.1"/>
    <property type="molecule type" value="Genomic_DNA"/>
</dbReference>
<reference evidence="3" key="1">
    <citation type="submission" date="2023-08" db="EMBL/GenBank/DDBJ databases">
        <title>Black Yeasts Isolated from many extreme environments.</title>
        <authorList>
            <person name="Coleine C."/>
            <person name="Stajich J.E."/>
            <person name="Selbmann L."/>
        </authorList>
    </citation>
    <scope>NUCLEOTIDE SEQUENCE</scope>
    <source>
        <strain evidence="3">CCFEE 5401</strain>
    </source>
</reference>
<feature type="compositionally biased region" description="Basic and acidic residues" evidence="1">
    <location>
        <begin position="1346"/>
        <end position="1393"/>
    </location>
</feature>
<feature type="region of interest" description="Disordered" evidence="1">
    <location>
        <begin position="1155"/>
        <end position="1480"/>
    </location>
</feature>
<dbReference type="Gene3D" id="2.60.40.10">
    <property type="entry name" value="Immunoglobulins"/>
    <property type="match status" value="1"/>
</dbReference>
<feature type="region of interest" description="Disordered" evidence="1">
    <location>
        <begin position="889"/>
        <end position="921"/>
    </location>
</feature>
<evidence type="ECO:0000313" key="4">
    <source>
        <dbReference type="Proteomes" id="UP001310890"/>
    </source>
</evidence>
<feature type="compositionally biased region" description="Basic and acidic residues" evidence="1">
    <location>
        <begin position="1545"/>
        <end position="1561"/>
    </location>
</feature>
<feature type="compositionally biased region" description="Basic and acidic residues" evidence="1">
    <location>
        <begin position="1735"/>
        <end position="1745"/>
    </location>
</feature>
<name>A0AAN7TF10_9PEZI</name>
<dbReference type="InterPro" id="IPR014756">
    <property type="entry name" value="Ig_E-set"/>
</dbReference>
<dbReference type="Pfam" id="PF16561">
    <property type="entry name" value="AMPK1_CBM"/>
    <property type="match status" value="1"/>
</dbReference>
<feature type="compositionally biased region" description="Polar residues" evidence="1">
    <location>
        <begin position="477"/>
        <end position="493"/>
    </location>
</feature>
<feature type="compositionally biased region" description="Polar residues" evidence="1">
    <location>
        <begin position="314"/>
        <end position="327"/>
    </location>
</feature>
<dbReference type="SUPFAM" id="SSF81296">
    <property type="entry name" value="E set domains"/>
    <property type="match status" value="1"/>
</dbReference>
<feature type="compositionally biased region" description="Polar residues" evidence="1">
    <location>
        <begin position="1426"/>
        <end position="1453"/>
    </location>
</feature>
<feature type="compositionally biased region" description="Polar residues" evidence="1">
    <location>
        <begin position="1182"/>
        <end position="1196"/>
    </location>
</feature>
<comment type="caution">
    <text evidence="3">The sequence shown here is derived from an EMBL/GenBank/DDBJ whole genome shotgun (WGS) entry which is preliminary data.</text>
</comment>
<feature type="compositionally biased region" description="Polar residues" evidence="1">
    <location>
        <begin position="1747"/>
        <end position="1760"/>
    </location>
</feature>
<feature type="compositionally biased region" description="Low complexity" evidence="1">
    <location>
        <begin position="905"/>
        <end position="921"/>
    </location>
</feature>
<feature type="region of interest" description="Disordered" evidence="1">
    <location>
        <begin position="1540"/>
        <end position="1800"/>
    </location>
</feature>